<evidence type="ECO:0000313" key="4">
    <source>
        <dbReference type="Proteomes" id="UP000319342"/>
    </source>
</evidence>
<feature type="coiled-coil region" evidence="1">
    <location>
        <begin position="454"/>
        <end position="517"/>
    </location>
</feature>
<dbReference type="Proteomes" id="UP000319342">
    <property type="component" value="Chromosome"/>
</dbReference>
<protein>
    <submittedName>
        <fullName evidence="3">Uncharacterized protein</fullName>
    </submittedName>
</protein>
<proteinExistence type="predicted"/>
<feature type="coiled-coil region" evidence="1">
    <location>
        <begin position="372"/>
        <end position="402"/>
    </location>
</feature>
<accession>A0A518CYV0</accession>
<evidence type="ECO:0000256" key="1">
    <source>
        <dbReference type="SAM" id="Coils"/>
    </source>
</evidence>
<evidence type="ECO:0000313" key="3">
    <source>
        <dbReference type="EMBL" id="QDU84365.1"/>
    </source>
</evidence>
<keyword evidence="4" id="KW-1185">Reference proteome</keyword>
<feature type="coiled-coil region" evidence="1">
    <location>
        <begin position="177"/>
        <end position="251"/>
    </location>
</feature>
<dbReference type="RefSeq" id="WP_145185752.1">
    <property type="nucleotide sequence ID" value="NZ_CP036290.1"/>
</dbReference>
<gene>
    <name evidence="3" type="ORF">Pla163_14720</name>
</gene>
<feature type="region of interest" description="Disordered" evidence="2">
    <location>
        <begin position="586"/>
        <end position="608"/>
    </location>
</feature>
<reference evidence="3 4" key="1">
    <citation type="submission" date="2019-02" db="EMBL/GenBank/DDBJ databases">
        <title>Deep-cultivation of Planctomycetes and their phenomic and genomic characterization uncovers novel biology.</title>
        <authorList>
            <person name="Wiegand S."/>
            <person name="Jogler M."/>
            <person name="Boedeker C."/>
            <person name="Pinto D."/>
            <person name="Vollmers J."/>
            <person name="Rivas-Marin E."/>
            <person name="Kohn T."/>
            <person name="Peeters S.H."/>
            <person name="Heuer A."/>
            <person name="Rast P."/>
            <person name="Oberbeckmann S."/>
            <person name="Bunk B."/>
            <person name="Jeske O."/>
            <person name="Meyerdierks A."/>
            <person name="Storesund J.E."/>
            <person name="Kallscheuer N."/>
            <person name="Luecker S."/>
            <person name="Lage O.M."/>
            <person name="Pohl T."/>
            <person name="Merkel B.J."/>
            <person name="Hornburger P."/>
            <person name="Mueller R.-W."/>
            <person name="Bruemmer F."/>
            <person name="Labrenz M."/>
            <person name="Spormann A.M."/>
            <person name="Op den Camp H."/>
            <person name="Overmann J."/>
            <person name="Amann R."/>
            <person name="Jetten M.S.M."/>
            <person name="Mascher T."/>
            <person name="Medema M.H."/>
            <person name="Devos D.P."/>
            <person name="Kaster A.-K."/>
            <person name="Ovreas L."/>
            <person name="Rohde M."/>
            <person name="Galperin M.Y."/>
            <person name="Jogler C."/>
        </authorList>
    </citation>
    <scope>NUCLEOTIDE SEQUENCE [LARGE SCALE GENOMIC DNA]</scope>
    <source>
        <strain evidence="3 4">Pla163</strain>
    </source>
</reference>
<feature type="region of interest" description="Disordered" evidence="2">
    <location>
        <begin position="260"/>
        <end position="287"/>
    </location>
</feature>
<name>A0A518CYV0_9BACT</name>
<organism evidence="3 4">
    <name type="scientific">Rohdeia mirabilis</name>
    <dbReference type="NCBI Taxonomy" id="2528008"/>
    <lineage>
        <taxon>Bacteria</taxon>
        <taxon>Pseudomonadati</taxon>
        <taxon>Planctomycetota</taxon>
        <taxon>Planctomycetia</taxon>
        <taxon>Planctomycetia incertae sedis</taxon>
        <taxon>Rohdeia</taxon>
    </lineage>
</organism>
<dbReference type="AlphaFoldDB" id="A0A518CYV0"/>
<keyword evidence="1" id="KW-0175">Coiled coil</keyword>
<dbReference type="EMBL" id="CP036290">
    <property type="protein sequence ID" value="QDU84365.1"/>
    <property type="molecule type" value="Genomic_DNA"/>
</dbReference>
<feature type="compositionally biased region" description="Low complexity" evidence="2">
    <location>
        <begin position="260"/>
        <end position="271"/>
    </location>
</feature>
<evidence type="ECO:0000256" key="2">
    <source>
        <dbReference type="SAM" id="MobiDB-lite"/>
    </source>
</evidence>
<sequence>MTEPSSDAASALAALPAELAEGVRRLRARCYRAAFLGRTTRLAAGALVVAGCTALAARVGLGIEGASALVGWAALLVVPPLAHLAARRRVPSVATAAVWLDARGSGDGALVTALELGAGGRAWEARALARARTAPAAPQIERATYWSTWPAALVFALVCPLVPVVRANANGGPRGVEALLDAAVERVAEDLAALEEELVLDDEVRAELRDRLERLQRDVADAGLEAGFEGVDALERELERLAAESVEQAADVQRLLHEAAASSSSNGSQSAQRLADALEESSNGSLARALPPELMERLTALAERARQMDADGSKMASLEDLDEWLEWTEEWAALEEEVRASLTESLERLADAGLLDQGDLDELRESLERSSAEALDELARDLAERLEALDLDEEQAAALREELADLPARPELSTELQEALARMQAQLDEEFGAVETPAGPDVSRLLENIDPDLRNELLEAMAQLEQRRAEAFEKLVELEPSAFELSPDQLAALTKALEALKDQLAAWIEEQLAAESDAARRALAQALSDEASERRAGLDDSTREALERALEDFGSDPATLARALTKIPPQLRQEILESLMQEFERSAQARATEQDGGAPAPPDAVGSNLDDEQLASLVDTLGELVRGQQLPEPPPLSAEDVQRAIQAMKSMEPGRPGAGVP</sequence>